<evidence type="ECO:0000313" key="3">
    <source>
        <dbReference type="Proteomes" id="UP000244727"/>
    </source>
</evidence>
<proteinExistence type="predicted"/>
<protein>
    <submittedName>
        <fullName evidence="2">Uncharacterized protein</fullName>
    </submittedName>
</protein>
<evidence type="ECO:0000256" key="1">
    <source>
        <dbReference type="SAM" id="MobiDB-lite"/>
    </source>
</evidence>
<feature type="compositionally biased region" description="Basic and acidic residues" evidence="1">
    <location>
        <begin position="144"/>
        <end position="154"/>
    </location>
</feature>
<name>A0A2R4X4A8_9EURY</name>
<keyword evidence="3" id="KW-1185">Reference proteome</keyword>
<sequence length="193" mass="20917">MKIKQGLKHWAAKRALTAPIVGDAVHAKLVSYHTDVFTDRADAPHRAERRDHLNALFSATMDTYVAALRAGLSEAEAREITHIQANFDFFNHGWTEMMEIPTDELDAHYDRYADFFGTHGITIADPLGAFAPAGGLPEAPATPERLDDPEHPHAEGGFADDVYVETDAGETVIGGGEEPADVPTEAAPGVEED</sequence>
<dbReference type="GeneID" id="36513442"/>
<dbReference type="Proteomes" id="UP000244727">
    <property type="component" value="Chromosome"/>
</dbReference>
<gene>
    <name evidence="2" type="ORF">HARCEL1_13005</name>
</gene>
<dbReference type="RefSeq" id="WP_108383981.1">
    <property type="nucleotide sequence ID" value="NZ_CP028858.1"/>
</dbReference>
<dbReference type="EMBL" id="CP028858">
    <property type="protein sequence ID" value="AWB28533.1"/>
    <property type="molecule type" value="Genomic_DNA"/>
</dbReference>
<dbReference type="Pfam" id="PF19646">
    <property type="entry name" value="DUF6149"/>
    <property type="match status" value="1"/>
</dbReference>
<organism evidence="2 3">
    <name type="scientific">Halococcoides cellulosivorans</name>
    <dbReference type="NCBI Taxonomy" id="1679096"/>
    <lineage>
        <taxon>Archaea</taxon>
        <taxon>Methanobacteriati</taxon>
        <taxon>Methanobacteriota</taxon>
        <taxon>Stenosarchaea group</taxon>
        <taxon>Halobacteria</taxon>
        <taxon>Halobacteriales</taxon>
        <taxon>Haloarculaceae</taxon>
        <taxon>Halococcoides</taxon>
    </lineage>
</organism>
<feature type="region of interest" description="Disordered" evidence="1">
    <location>
        <begin position="132"/>
        <end position="193"/>
    </location>
</feature>
<dbReference type="KEGG" id="harc:HARCEL1_13005"/>
<dbReference type="AlphaFoldDB" id="A0A2R4X4A8"/>
<evidence type="ECO:0000313" key="2">
    <source>
        <dbReference type="EMBL" id="AWB28533.1"/>
    </source>
</evidence>
<reference evidence="2 3" key="1">
    <citation type="submission" date="2018-04" db="EMBL/GenBank/DDBJ databases">
        <title>Halococcoides cellulosivorans gen. nov., sp. nov., an extremely halophilic cellulose-utilizing haloarchaeon from hypersaline lakes.</title>
        <authorList>
            <person name="Sorokin D.Y."/>
            <person name="Toshchakov S.V."/>
            <person name="Samarov N.I."/>
            <person name="Korzhenkov A."/>
            <person name="Kublanov I.V."/>
        </authorList>
    </citation>
    <scope>NUCLEOTIDE SEQUENCE [LARGE SCALE GENOMIC DNA]</scope>
    <source>
        <strain evidence="2 3">HArcel1</strain>
    </source>
</reference>
<dbReference type="InterPro" id="IPR046147">
    <property type="entry name" value="DUF6149"/>
</dbReference>
<accession>A0A2R4X4A8</accession>